<accession>A0ABQ0B4C0</accession>
<sequence>MNRKIMAGILSVIITGSFALPVYGSSSSQQDTTTLTATIDSSYVLTIPMDTPVSYGTVDTDLSGALKVTGNVRSSQQVTVSATTEKFKNDDGQAEFTYMLLDKSKDIPFSKGVWNEAELRSSQPKEIPLAIHIPQDTWNKAKAGTYKSTVTFTAELENVQP</sequence>
<evidence type="ECO:0000313" key="1">
    <source>
        <dbReference type="EMBL" id="GAA6406292.1"/>
    </source>
</evidence>
<dbReference type="RefSeq" id="WP_095172227.1">
    <property type="nucleotide sequence ID" value="NZ_BAABYW010000001.1"/>
</dbReference>
<protein>
    <recommendedName>
        <fullName evidence="3">WxL domain-containing protein</fullName>
    </recommendedName>
</protein>
<gene>
    <name evidence="1" type="ORF">K040078D81_04090</name>
</gene>
<evidence type="ECO:0008006" key="3">
    <source>
        <dbReference type="Google" id="ProtNLM"/>
    </source>
</evidence>
<proteinExistence type="predicted"/>
<evidence type="ECO:0000313" key="2">
    <source>
        <dbReference type="Proteomes" id="UP001600943"/>
    </source>
</evidence>
<name>A0ABQ0B4C0_9FIRM</name>
<dbReference type="Proteomes" id="UP001600943">
    <property type="component" value="Unassembled WGS sequence"/>
</dbReference>
<keyword evidence="2" id="KW-1185">Reference proteome</keyword>
<organism evidence="1 2">
    <name type="scientific">Blautia hominis</name>
    <dbReference type="NCBI Taxonomy" id="2025493"/>
    <lineage>
        <taxon>Bacteria</taxon>
        <taxon>Bacillati</taxon>
        <taxon>Bacillota</taxon>
        <taxon>Clostridia</taxon>
        <taxon>Lachnospirales</taxon>
        <taxon>Lachnospiraceae</taxon>
        <taxon>Blautia</taxon>
    </lineage>
</organism>
<comment type="caution">
    <text evidence="1">The sequence shown here is derived from an EMBL/GenBank/DDBJ whole genome shotgun (WGS) entry which is preliminary data.</text>
</comment>
<dbReference type="EMBL" id="BAABYW010000001">
    <property type="protein sequence ID" value="GAA6406292.1"/>
    <property type="molecule type" value="Genomic_DNA"/>
</dbReference>
<reference evidence="1 2" key="1">
    <citation type="submission" date="2024-04" db="EMBL/GenBank/DDBJ databases">
        <title>Defined microbial consortia suppress multidrug-resistant proinflammatory Enterobacteriaceae via ecological control.</title>
        <authorList>
            <person name="Furuichi M."/>
            <person name="Kawaguchi T."/>
            <person name="Pust M."/>
            <person name="Yasuma K."/>
            <person name="Plichta D."/>
            <person name="Hasegawa N."/>
            <person name="Ohya T."/>
            <person name="Bhattarai S."/>
            <person name="Sasajima S."/>
            <person name="Aoto Y."/>
            <person name="Tuganbaev T."/>
            <person name="Yaginuma M."/>
            <person name="Ueda M."/>
            <person name="Okahashi N."/>
            <person name="Amafuji K."/>
            <person name="Kiridooshi Y."/>
            <person name="Sugita K."/>
            <person name="Strazar M."/>
            <person name="Skelly A."/>
            <person name="Suda W."/>
            <person name="Hattori M."/>
            <person name="Nakamoto N."/>
            <person name="Caballero S."/>
            <person name="Norman J."/>
            <person name="Olle B."/>
            <person name="Tanoue T."/>
            <person name="Arita M."/>
            <person name="Bucci V."/>
            <person name="Atarashi K."/>
            <person name="Xavier R."/>
            <person name="Honda K."/>
        </authorList>
    </citation>
    <scope>NUCLEOTIDE SEQUENCE [LARGE SCALE GENOMIC DNA]</scope>
    <source>
        <strain evidence="2">k04-0078-D8-1</strain>
    </source>
</reference>